<comment type="caution">
    <text evidence="1">The sequence shown here is derived from an EMBL/GenBank/DDBJ whole genome shotgun (WGS) entry which is preliminary data.</text>
</comment>
<evidence type="ECO:0000313" key="1">
    <source>
        <dbReference type="EMBL" id="RAK12332.1"/>
    </source>
</evidence>
<evidence type="ECO:0000313" key="2">
    <source>
        <dbReference type="Proteomes" id="UP000249165"/>
    </source>
</evidence>
<reference evidence="1 2" key="1">
    <citation type="submission" date="2018-06" db="EMBL/GenBank/DDBJ databases">
        <title>Genomic Encyclopedia of Archaeal and Bacterial Type Strains, Phase II (KMG-II): from individual species to whole genera.</title>
        <authorList>
            <person name="Goeker M."/>
        </authorList>
    </citation>
    <scope>NUCLEOTIDE SEQUENCE [LARGE SCALE GENOMIC DNA]</scope>
    <source>
        <strain evidence="1 2">DSM 22011</strain>
    </source>
</reference>
<keyword evidence="2" id="KW-1185">Reference proteome</keyword>
<protein>
    <submittedName>
        <fullName evidence="1">Uncharacterized protein</fullName>
    </submittedName>
</protein>
<accession>A0A327XVI7</accession>
<gene>
    <name evidence="1" type="ORF">ATI53_10441</name>
</gene>
<dbReference type="Proteomes" id="UP000249165">
    <property type="component" value="Unassembled WGS sequence"/>
</dbReference>
<organism evidence="1 2">
    <name type="scientific">Salipiger aestuarii</name>
    <dbReference type="NCBI Taxonomy" id="568098"/>
    <lineage>
        <taxon>Bacteria</taxon>
        <taxon>Pseudomonadati</taxon>
        <taxon>Pseudomonadota</taxon>
        <taxon>Alphaproteobacteria</taxon>
        <taxon>Rhodobacterales</taxon>
        <taxon>Roseobacteraceae</taxon>
        <taxon>Salipiger</taxon>
    </lineage>
</organism>
<dbReference type="EMBL" id="QLMG01000044">
    <property type="protein sequence ID" value="RAK12332.1"/>
    <property type="molecule type" value="Genomic_DNA"/>
</dbReference>
<dbReference type="RefSeq" id="WP_146609954.1">
    <property type="nucleotide sequence ID" value="NZ_QLMG01000044.1"/>
</dbReference>
<proteinExistence type="predicted"/>
<name>A0A327XVI7_9RHOB</name>
<dbReference type="AlphaFoldDB" id="A0A327XVI7"/>
<sequence>MLALLAGGIVAVNDRFRDRDGDIDALLRISRACTEGLFWRSRKISDLFAEAESLGVAAALNDAARKLPLVELRHAAS</sequence>